<dbReference type="AlphaFoldDB" id="A0AAV9I2N8"/>
<sequence length="225" mass="25352">MRSQLLQLSKVFQTFTEKQFSSSVSKFQLPDLPYDYGELEPYISAEIMRLHHQKHHQTYVNNLNVALEKIHKAEEAGNVGDMIALQKMLKFNGGGHVNHSILWHNLAPVNKGGGTRPDGAFLKAVEKEFGSLDALISSLSATAIGVEGSGWGWLGLDPNTKKLKLEQCQNQDPLSTKNLIPLLGVDVWEHSYYLQYKNDRASYVKNVWNVVNWKDVANRYEKAVA</sequence>
<dbReference type="EMBL" id="JANCYU010000006">
    <property type="protein sequence ID" value="KAK4522558.1"/>
    <property type="molecule type" value="Genomic_DNA"/>
</dbReference>
<evidence type="ECO:0000313" key="12">
    <source>
        <dbReference type="EMBL" id="KAK4522558.1"/>
    </source>
</evidence>
<feature type="domain" description="Manganese/iron superoxide dismutase N-terminal" evidence="10">
    <location>
        <begin position="26"/>
        <end position="107"/>
    </location>
</feature>
<dbReference type="Pfam" id="PF02777">
    <property type="entry name" value="Sod_Fe_C"/>
    <property type="match status" value="1"/>
</dbReference>
<organism evidence="12 13">
    <name type="scientific">Galdieria yellowstonensis</name>
    <dbReference type="NCBI Taxonomy" id="3028027"/>
    <lineage>
        <taxon>Eukaryota</taxon>
        <taxon>Rhodophyta</taxon>
        <taxon>Bangiophyceae</taxon>
        <taxon>Galdieriales</taxon>
        <taxon>Galdieriaceae</taxon>
        <taxon>Galdieria</taxon>
    </lineage>
</organism>
<feature type="binding site" evidence="8">
    <location>
        <position position="190"/>
    </location>
    <ligand>
        <name>Mn(2+)</name>
        <dbReference type="ChEBI" id="CHEBI:29035"/>
    </ligand>
</feature>
<dbReference type="GO" id="GO:0030145">
    <property type="term" value="F:manganese ion binding"/>
    <property type="evidence" value="ECO:0007669"/>
    <property type="project" value="TreeGrafter"/>
</dbReference>
<evidence type="ECO:0000259" key="10">
    <source>
        <dbReference type="Pfam" id="PF00081"/>
    </source>
</evidence>
<evidence type="ECO:0000256" key="7">
    <source>
        <dbReference type="ARBA" id="ARBA00049204"/>
    </source>
</evidence>
<comment type="cofactor">
    <cofactor evidence="1">
        <name>Mn(2+)</name>
        <dbReference type="ChEBI" id="CHEBI:29035"/>
    </cofactor>
</comment>
<evidence type="ECO:0000256" key="2">
    <source>
        <dbReference type="ARBA" id="ARBA00008714"/>
    </source>
</evidence>
<dbReference type="FunFam" id="3.55.40.20:FF:000002">
    <property type="entry name" value="Superoxide dismutase"/>
    <property type="match status" value="1"/>
</dbReference>
<evidence type="ECO:0000256" key="9">
    <source>
        <dbReference type="RuleBase" id="RU000414"/>
    </source>
</evidence>
<reference evidence="12 13" key="1">
    <citation type="submission" date="2022-07" db="EMBL/GenBank/DDBJ databases">
        <title>Genome-wide signatures of adaptation to extreme environments.</title>
        <authorList>
            <person name="Cho C.H."/>
            <person name="Yoon H.S."/>
        </authorList>
    </citation>
    <scope>NUCLEOTIDE SEQUENCE [LARGE SCALE GENOMIC DNA]</scope>
    <source>
        <strain evidence="12 13">108.79 E11</strain>
    </source>
</reference>
<dbReference type="GO" id="GO:0005739">
    <property type="term" value="C:mitochondrion"/>
    <property type="evidence" value="ECO:0007669"/>
    <property type="project" value="TreeGrafter"/>
</dbReference>
<comment type="similarity">
    <text evidence="2 9">Belongs to the iron/manganese superoxide dismutase family.</text>
</comment>
<dbReference type="InterPro" id="IPR036314">
    <property type="entry name" value="SOD_C_sf"/>
</dbReference>
<keyword evidence="13" id="KW-1185">Reference proteome</keyword>
<accession>A0AAV9I2N8</accession>
<dbReference type="PANTHER" id="PTHR11404:SF6">
    <property type="entry name" value="SUPEROXIDE DISMUTASE [MN], MITOCHONDRIAL"/>
    <property type="match status" value="1"/>
</dbReference>
<dbReference type="PANTHER" id="PTHR11404">
    <property type="entry name" value="SUPEROXIDE DISMUTASE 2"/>
    <property type="match status" value="1"/>
</dbReference>
<dbReference type="SUPFAM" id="SSF46609">
    <property type="entry name" value="Fe,Mn superoxide dismutase (SOD), N-terminal domain"/>
    <property type="match status" value="1"/>
</dbReference>
<feature type="domain" description="Manganese/iron superoxide dismutase C-terminal" evidence="11">
    <location>
        <begin position="117"/>
        <end position="219"/>
    </location>
</feature>
<evidence type="ECO:0000256" key="6">
    <source>
        <dbReference type="ARBA" id="ARBA00023211"/>
    </source>
</evidence>
<name>A0AAV9I2N8_9RHOD</name>
<dbReference type="InterPro" id="IPR019833">
    <property type="entry name" value="Mn/Fe_SOD_BS"/>
</dbReference>
<evidence type="ECO:0000256" key="5">
    <source>
        <dbReference type="ARBA" id="ARBA00023002"/>
    </source>
</evidence>
<dbReference type="Gene3D" id="1.10.287.990">
    <property type="entry name" value="Fe,Mn superoxide dismutase (SOD) domain"/>
    <property type="match status" value="1"/>
</dbReference>
<dbReference type="SUPFAM" id="SSF54719">
    <property type="entry name" value="Fe,Mn superoxide dismutase (SOD), C-terminal domain"/>
    <property type="match status" value="1"/>
</dbReference>
<dbReference type="PROSITE" id="PS00088">
    <property type="entry name" value="SOD_MN"/>
    <property type="match status" value="1"/>
</dbReference>
<comment type="function">
    <text evidence="9">Destroys radicals which are normally produced within the cells and which are toxic to biological systems.</text>
</comment>
<evidence type="ECO:0000256" key="1">
    <source>
        <dbReference type="ARBA" id="ARBA00001936"/>
    </source>
</evidence>
<protein>
    <recommendedName>
        <fullName evidence="3 9">Superoxide dismutase</fullName>
        <ecNumber evidence="3 9">1.15.1.1</ecNumber>
    </recommendedName>
</protein>
<dbReference type="InterPro" id="IPR019831">
    <property type="entry name" value="Mn/Fe_SOD_N"/>
</dbReference>
<dbReference type="InterPro" id="IPR050265">
    <property type="entry name" value="Fe/Mn_Superoxide_Dismutase"/>
</dbReference>
<evidence type="ECO:0000256" key="3">
    <source>
        <dbReference type="ARBA" id="ARBA00012682"/>
    </source>
</evidence>
<dbReference type="PIRSF" id="PIRSF000349">
    <property type="entry name" value="SODismutase"/>
    <property type="match status" value="1"/>
</dbReference>
<comment type="catalytic activity">
    <reaction evidence="7 9">
        <text>2 superoxide + 2 H(+) = H2O2 + O2</text>
        <dbReference type="Rhea" id="RHEA:20696"/>
        <dbReference type="ChEBI" id="CHEBI:15378"/>
        <dbReference type="ChEBI" id="CHEBI:15379"/>
        <dbReference type="ChEBI" id="CHEBI:16240"/>
        <dbReference type="ChEBI" id="CHEBI:18421"/>
        <dbReference type="EC" id="1.15.1.1"/>
    </reaction>
</comment>
<dbReference type="Pfam" id="PF00081">
    <property type="entry name" value="Sod_Fe_N"/>
    <property type="match status" value="1"/>
</dbReference>
<evidence type="ECO:0000256" key="4">
    <source>
        <dbReference type="ARBA" id="ARBA00022723"/>
    </source>
</evidence>
<evidence type="ECO:0000256" key="8">
    <source>
        <dbReference type="PIRSR" id="PIRSR000349-1"/>
    </source>
</evidence>
<dbReference type="Proteomes" id="UP001300502">
    <property type="component" value="Unassembled WGS sequence"/>
</dbReference>
<keyword evidence="5 9" id="KW-0560">Oxidoreductase</keyword>
<feature type="binding site" evidence="8">
    <location>
        <position position="99"/>
    </location>
    <ligand>
        <name>Mn(2+)</name>
        <dbReference type="ChEBI" id="CHEBI:29035"/>
    </ligand>
</feature>
<evidence type="ECO:0000313" key="13">
    <source>
        <dbReference type="Proteomes" id="UP001300502"/>
    </source>
</evidence>
<dbReference type="GO" id="GO:0004784">
    <property type="term" value="F:superoxide dismutase activity"/>
    <property type="evidence" value="ECO:0007669"/>
    <property type="project" value="UniProtKB-EC"/>
</dbReference>
<keyword evidence="6" id="KW-0464">Manganese</keyword>
<dbReference type="InterPro" id="IPR001189">
    <property type="entry name" value="Mn/Fe_SOD"/>
</dbReference>
<feature type="binding site" evidence="8">
    <location>
        <position position="51"/>
    </location>
    <ligand>
        <name>Mn(2+)</name>
        <dbReference type="ChEBI" id="CHEBI:29035"/>
    </ligand>
</feature>
<dbReference type="InterPro" id="IPR036324">
    <property type="entry name" value="Mn/Fe_SOD_N_sf"/>
</dbReference>
<evidence type="ECO:0000259" key="11">
    <source>
        <dbReference type="Pfam" id="PF02777"/>
    </source>
</evidence>
<feature type="binding site" evidence="8">
    <location>
        <position position="186"/>
    </location>
    <ligand>
        <name>Mn(2+)</name>
        <dbReference type="ChEBI" id="CHEBI:29035"/>
    </ligand>
</feature>
<gene>
    <name evidence="12" type="ORF">GAYE_PCTG10G0448</name>
</gene>
<proteinExistence type="inferred from homology"/>
<dbReference type="InterPro" id="IPR019832">
    <property type="entry name" value="Mn/Fe_SOD_C"/>
</dbReference>
<comment type="caution">
    <text evidence="12">The sequence shown here is derived from an EMBL/GenBank/DDBJ whole genome shotgun (WGS) entry which is preliminary data.</text>
</comment>
<dbReference type="EC" id="1.15.1.1" evidence="3 9"/>
<dbReference type="PRINTS" id="PR01703">
    <property type="entry name" value="MNSODISMTASE"/>
</dbReference>
<dbReference type="FunFam" id="1.10.287.990:FF:000001">
    <property type="entry name" value="Superoxide dismutase"/>
    <property type="match status" value="1"/>
</dbReference>
<dbReference type="Gene3D" id="3.55.40.20">
    <property type="entry name" value="Iron/manganese superoxide dismutase, C-terminal domain"/>
    <property type="match status" value="1"/>
</dbReference>
<keyword evidence="4 8" id="KW-0479">Metal-binding</keyword>